<name>A0A1J4JGB9_9EUKA</name>
<accession>A0A1J4JGB9</accession>
<feature type="compositionally biased region" description="Low complexity" evidence="4">
    <location>
        <begin position="521"/>
        <end position="553"/>
    </location>
</feature>
<proteinExistence type="predicted"/>
<dbReference type="InterPro" id="IPR004344">
    <property type="entry name" value="TTL/TTLL_fam"/>
</dbReference>
<dbReference type="Proteomes" id="UP000179807">
    <property type="component" value="Unassembled WGS sequence"/>
</dbReference>
<keyword evidence="1 5" id="KW-0436">Ligase</keyword>
<comment type="caution">
    <text evidence="5">The sequence shown here is derived from an EMBL/GenBank/DDBJ whole genome shotgun (WGS) entry which is preliminary data.</text>
</comment>
<keyword evidence="2" id="KW-0547">Nucleotide-binding</keyword>
<evidence type="ECO:0000256" key="3">
    <source>
        <dbReference type="ARBA" id="ARBA00022840"/>
    </source>
</evidence>
<dbReference type="GeneID" id="94846254"/>
<dbReference type="SUPFAM" id="SSF56059">
    <property type="entry name" value="Glutathione synthetase ATP-binding domain-like"/>
    <property type="match status" value="1"/>
</dbReference>
<gene>
    <name evidence="5" type="ORF">TRFO_37632</name>
</gene>
<dbReference type="GO" id="GO:0000226">
    <property type="term" value="P:microtubule cytoskeleton organization"/>
    <property type="evidence" value="ECO:0007669"/>
    <property type="project" value="TreeGrafter"/>
</dbReference>
<protein>
    <submittedName>
        <fullName evidence="5">Tubulin-tyrosine ligase family protein</fullName>
    </submittedName>
</protein>
<evidence type="ECO:0000313" key="6">
    <source>
        <dbReference type="Proteomes" id="UP000179807"/>
    </source>
</evidence>
<evidence type="ECO:0000256" key="1">
    <source>
        <dbReference type="ARBA" id="ARBA00022598"/>
    </source>
</evidence>
<keyword evidence="6" id="KW-1185">Reference proteome</keyword>
<dbReference type="GO" id="GO:0036064">
    <property type="term" value="C:ciliary basal body"/>
    <property type="evidence" value="ECO:0007669"/>
    <property type="project" value="TreeGrafter"/>
</dbReference>
<sequence length="553" mass="61960">MITEGTEIDATRAKYSTCHKAIRKAGLVPVVKENSPPLVWVDGILSISDAESLLPYQRVNKIPCMDFLCYKSTLFDELNQMKKSFPAYFEFYPHTYLLPNDFPEFQREHSFICGRTATAPVWVIKPKNGCCGKGIHFIQSIQEAEVINYPSVAQLLVNPFRINEKKFDFRFFLLIASLEPFSAFIYEEGIARFCTEKYVAPSKSNLDHPYAQLTNTAINKHNGEDPENFTKPASHVLKEVIAAKPSAINIWEEIKTVSLLTLAGIFPSIVATLPMSGGATIRAKLVDSLPPSITVPNSIPTFLKPSKNFPFLGAQHHSKKSIKKKNKRAKSTRKQKTKKVLPDIPNPSLQNPTIFNSNNSNSHENEINQEKSDDTVINPKERFLNDAQHYSHILGIDIILDSRGHPKVLELNDRPSLMVTAPFEQELKENLLSESFTHISLDGGFFGNNEKSRWQQLFPLPPTSELSGPINAMLQHNSNLKYTGRMGVNSPGTQRMMVAGIKNEVHNIRRNRILGSQNLVPSSQNISNSISNSNSPNPLLTNNISLPPIDDDM</sequence>
<dbReference type="Pfam" id="PF03133">
    <property type="entry name" value="TTL"/>
    <property type="match status" value="2"/>
</dbReference>
<dbReference type="OrthoDB" id="202825at2759"/>
<dbReference type="PANTHER" id="PTHR12241:SF154">
    <property type="entry name" value="TUBULIN POLYGLUTAMYLASE TTLL11"/>
    <property type="match status" value="1"/>
</dbReference>
<dbReference type="VEuPathDB" id="TrichDB:TRFO_37632"/>
<evidence type="ECO:0000313" key="5">
    <source>
        <dbReference type="EMBL" id="OHS96244.1"/>
    </source>
</evidence>
<reference evidence="5" key="1">
    <citation type="submission" date="2016-10" db="EMBL/GenBank/DDBJ databases">
        <authorList>
            <person name="Benchimol M."/>
            <person name="Almeida L.G."/>
            <person name="Vasconcelos A.T."/>
            <person name="Perreira-Neves A."/>
            <person name="Rosa I.A."/>
            <person name="Tasca T."/>
            <person name="Bogo M.R."/>
            <person name="de Souza W."/>
        </authorList>
    </citation>
    <scope>NUCLEOTIDE SEQUENCE [LARGE SCALE GENOMIC DNA]</scope>
    <source>
        <strain evidence="5">K</strain>
    </source>
</reference>
<dbReference type="Gene3D" id="3.30.470.20">
    <property type="entry name" value="ATP-grasp fold, B domain"/>
    <property type="match status" value="2"/>
</dbReference>
<evidence type="ECO:0000256" key="2">
    <source>
        <dbReference type="ARBA" id="ARBA00022741"/>
    </source>
</evidence>
<dbReference type="GO" id="GO:0015631">
    <property type="term" value="F:tubulin binding"/>
    <property type="evidence" value="ECO:0007669"/>
    <property type="project" value="TreeGrafter"/>
</dbReference>
<evidence type="ECO:0000256" key="4">
    <source>
        <dbReference type="SAM" id="MobiDB-lite"/>
    </source>
</evidence>
<dbReference type="GO" id="GO:0005524">
    <property type="term" value="F:ATP binding"/>
    <property type="evidence" value="ECO:0007669"/>
    <property type="project" value="UniProtKB-KW"/>
</dbReference>
<dbReference type="AlphaFoldDB" id="A0A1J4JGB9"/>
<feature type="region of interest" description="Disordered" evidence="4">
    <location>
        <begin position="315"/>
        <end position="371"/>
    </location>
</feature>
<feature type="region of interest" description="Disordered" evidence="4">
    <location>
        <begin position="519"/>
        <end position="553"/>
    </location>
</feature>
<keyword evidence="3" id="KW-0067">ATP-binding</keyword>
<dbReference type="EMBL" id="MLAK01001190">
    <property type="protein sequence ID" value="OHS96244.1"/>
    <property type="molecule type" value="Genomic_DNA"/>
</dbReference>
<dbReference type="RefSeq" id="XP_068349381.1">
    <property type="nucleotide sequence ID" value="XM_068511550.1"/>
</dbReference>
<dbReference type="PROSITE" id="PS51221">
    <property type="entry name" value="TTL"/>
    <property type="match status" value="1"/>
</dbReference>
<organism evidence="5 6">
    <name type="scientific">Tritrichomonas foetus</name>
    <dbReference type="NCBI Taxonomy" id="1144522"/>
    <lineage>
        <taxon>Eukaryota</taxon>
        <taxon>Metamonada</taxon>
        <taxon>Parabasalia</taxon>
        <taxon>Tritrichomonadida</taxon>
        <taxon>Tritrichomonadidae</taxon>
        <taxon>Tritrichomonas</taxon>
    </lineage>
</organism>
<feature type="compositionally biased region" description="Basic residues" evidence="4">
    <location>
        <begin position="316"/>
        <end position="339"/>
    </location>
</feature>
<dbReference type="GO" id="GO:0070740">
    <property type="term" value="F:tubulin-glutamic acid ligase activity"/>
    <property type="evidence" value="ECO:0007669"/>
    <property type="project" value="TreeGrafter"/>
</dbReference>
<dbReference type="PANTHER" id="PTHR12241">
    <property type="entry name" value="TUBULIN POLYGLUTAMYLASE"/>
    <property type="match status" value="1"/>
</dbReference>